<comment type="similarity">
    <text evidence="1">Belongs to the ABC transporter superfamily.</text>
</comment>
<dbReference type="CDD" id="cd03230">
    <property type="entry name" value="ABC_DR_subfamily_A"/>
    <property type="match status" value="1"/>
</dbReference>
<dbReference type="InterPro" id="IPR027417">
    <property type="entry name" value="P-loop_NTPase"/>
</dbReference>
<dbReference type="EMBL" id="CP012159">
    <property type="protein sequence ID" value="AKT38835.1"/>
    <property type="molecule type" value="Genomic_DNA"/>
</dbReference>
<evidence type="ECO:0000256" key="3">
    <source>
        <dbReference type="ARBA" id="ARBA00022741"/>
    </source>
</evidence>
<dbReference type="PANTHER" id="PTHR43335">
    <property type="entry name" value="ABC TRANSPORTER, ATP-BINDING PROTEIN"/>
    <property type="match status" value="1"/>
</dbReference>
<dbReference type="PROSITE" id="PS00211">
    <property type="entry name" value="ABC_TRANSPORTER_1"/>
    <property type="match status" value="1"/>
</dbReference>
<accession>A0A0K1ED84</accession>
<dbReference type="SUPFAM" id="SSF52540">
    <property type="entry name" value="P-loop containing nucleoside triphosphate hydrolases"/>
    <property type="match status" value="1"/>
</dbReference>
<dbReference type="Gene3D" id="3.40.50.300">
    <property type="entry name" value="P-loop containing nucleotide triphosphate hydrolases"/>
    <property type="match status" value="1"/>
</dbReference>
<dbReference type="PANTHER" id="PTHR43335:SF4">
    <property type="entry name" value="ABC TRANSPORTER, ATP-BINDING PROTEIN"/>
    <property type="match status" value="1"/>
</dbReference>
<keyword evidence="3" id="KW-0547">Nucleotide-binding</keyword>
<keyword evidence="2" id="KW-0813">Transport</keyword>
<dbReference type="InterPro" id="IPR003593">
    <property type="entry name" value="AAA+_ATPase"/>
</dbReference>
<dbReference type="PROSITE" id="PS50893">
    <property type="entry name" value="ABC_TRANSPORTER_2"/>
    <property type="match status" value="1"/>
</dbReference>
<evidence type="ECO:0000313" key="6">
    <source>
        <dbReference type="EMBL" id="AKT38835.1"/>
    </source>
</evidence>
<dbReference type="RefSeq" id="WP_050431016.1">
    <property type="nucleotide sequence ID" value="NZ_CP012159.1"/>
</dbReference>
<evidence type="ECO:0000256" key="2">
    <source>
        <dbReference type="ARBA" id="ARBA00022448"/>
    </source>
</evidence>
<dbReference type="KEGG" id="ccro:CMC5_029810"/>
<evidence type="ECO:0000259" key="5">
    <source>
        <dbReference type="PROSITE" id="PS50893"/>
    </source>
</evidence>
<dbReference type="GO" id="GO:0016887">
    <property type="term" value="F:ATP hydrolysis activity"/>
    <property type="evidence" value="ECO:0007669"/>
    <property type="project" value="InterPro"/>
</dbReference>
<dbReference type="STRING" id="52.CMC5_029810"/>
<dbReference type="GO" id="GO:0005524">
    <property type="term" value="F:ATP binding"/>
    <property type="evidence" value="ECO:0007669"/>
    <property type="project" value="UniProtKB-KW"/>
</dbReference>
<dbReference type="OrthoDB" id="9804819at2"/>
<name>A0A0K1ED84_CHOCO</name>
<keyword evidence="4 6" id="KW-0067">ATP-binding</keyword>
<reference evidence="6 7" key="1">
    <citation type="submission" date="2015-07" db="EMBL/GenBank/DDBJ databases">
        <title>Genome analysis of myxobacterium Chondromyces crocatus Cm c5 reveals a high potential for natural compound synthesis and the genetic basis for the loss of fruiting body formation.</title>
        <authorList>
            <person name="Zaburannyi N."/>
            <person name="Bunk B."/>
            <person name="Maier J."/>
            <person name="Overmann J."/>
            <person name="Mueller R."/>
        </authorList>
    </citation>
    <scope>NUCLEOTIDE SEQUENCE [LARGE SCALE GENOMIC DNA]</scope>
    <source>
        <strain evidence="6 7">Cm c5</strain>
    </source>
</reference>
<evidence type="ECO:0000256" key="1">
    <source>
        <dbReference type="ARBA" id="ARBA00005417"/>
    </source>
</evidence>
<dbReference type="InterPro" id="IPR003439">
    <property type="entry name" value="ABC_transporter-like_ATP-bd"/>
</dbReference>
<organism evidence="6 7">
    <name type="scientific">Chondromyces crocatus</name>
    <dbReference type="NCBI Taxonomy" id="52"/>
    <lineage>
        <taxon>Bacteria</taxon>
        <taxon>Pseudomonadati</taxon>
        <taxon>Myxococcota</taxon>
        <taxon>Polyangia</taxon>
        <taxon>Polyangiales</taxon>
        <taxon>Polyangiaceae</taxon>
        <taxon>Chondromyces</taxon>
    </lineage>
</organism>
<sequence length="321" mass="34152">MSPEQHDNVKIAAPLIPSAISVQSVFKSFGNVAAVKDLSFEVPEGSVFGLIGPNGAGKTTTFSMLAGYLAPTRGLISVLDHDPDAVEALKGRVGVLPQDALLPPGEQVGAYVSFLAELQGMTHSAAQNAARAALAEVEGADWWNRRCGTLSHGMAKRVGLAQAFLGEPRVVLLDEPTAGLDPRVAYGVRRIIGARKGRCTLVISSHNLQELEAICDHAAILDHGSVVAHGSMAELTASSSEIRFELAAGPVPEDAVRGIEAVTTVTFDGSARELVVTFDRTAVDAEEMIRRACSVLYHHQARISSISKGRRLEQRVMELTE</sequence>
<evidence type="ECO:0000313" key="7">
    <source>
        <dbReference type="Proteomes" id="UP000067626"/>
    </source>
</evidence>
<feature type="domain" description="ABC transporter" evidence="5">
    <location>
        <begin position="20"/>
        <end position="248"/>
    </location>
</feature>
<dbReference type="Proteomes" id="UP000067626">
    <property type="component" value="Chromosome"/>
</dbReference>
<dbReference type="Pfam" id="PF00005">
    <property type="entry name" value="ABC_tran"/>
    <property type="match status" value="1"/>
</dbReference>
<protein>
    <submittedName>
        <fullName evidence="6">ABC transporter ATP-binding protein</fullName>
    </submittedName>
</protein>
<evidence type="ECO:0000256" key="4">
    <source>
        <dbReference type="ARBA" id="ARBA00022840"/>
    </source>
</evidence>
<dbReference type="AlphaFoldDB" id="A0A0K1ED84"/>
<keyword evidence="7" id="KW-1185">Reference proteome</keyword>
<dbReference type="SMART" id="SM00382">
    <property type="entry name" value="AAA"/>
    <property type="match status" value="1"/>
</dbReference>
<gene>
    <name evidence="6" type="ORF">CMC5_029810</name>
</gene>
<proteinExistence type="inferred from homology"/>
<dbReference type="InterPro" id="IPR017871">
    <property type="entry name" value="ABC_transporter-like_CS"/>
</dbReference>